<name>A0ACC1A1Y7_9ROSI</name>
<dbReference type="EMBL" id="CM047909">
    <property type="protein sequence ID" value="KAJ0080451.1"/>
    <property type="molecule type" value="Genomic_DNA"/>
</dbReference>
<evidence type="ECO:0000313" key="1">
    <source>
        <dbReference type="EMBL" id="KAJ0080451.1"/>
    </source>
</evidence>
<dbReference type="Proteomes" id="UP001164250">
    <property type="component" value="Chromosome 13"/>
</dbReference>
<gene>
    <name evidence="1" type="ORF">Patl1_23540</name>
</gene>
<proteinExistence type="predicted"/>
<sequence length="110" mass="12183">MQFHDYIIAVATRDPVELAKGPRYEAPIGRRDGLESKASQVNIPSPTVPIPQVAELFKDKGFSAREMISSGRGVLKLDQDLPFLGLTSGVVSQYRENLEVFRADFAKAMM</sequence>
<evidence type="ECO:0000313" key="2">
    <source>
        <dbReference type="Proteomes" id="UP001164250"/>
    </source>
</evidence>
<organism evidence="1 2">
    <name type="scientific">Pistacia atlantica</name>
    <dbReference type="NCBI Taxonomy" id="434234"/>
    <lineage>
        <taxon>Eukaryota</taxon>
        <taxon>Viridiplantae</taxon>
        <taxon>Streptophyta</taxon>
        <taxon>Embryophyta</taxon>
        <taxon>Tracheophyta</taxon>
        <taxon>Spermatophyta</taxon>
        <taxon>Magnoliopsida</taxon>
        <taxon>eudicotyledons</taxon>
        <taxon>Gunneridae</taxon>
        <taxon>Pentapetalae</taxon>
        <taxon>rosids</taxon>
        <taxon>malvids</taxon>
        <taxon>Sapindales</taxon>
        <taxon>Anacardiaceae</taxon>
        <taxon>Pistacia</taxon>
    </lineage>
</organism>
<accession>A0ACC1A1Y7</accession>
<comment type="caution">
    <text evidence="1">The sequence shown here is derived from an EMBL/GenBank/DDBJ whole genome shotgun (WGS) entry which is preliminary data.</text>
</comment>
<keyword evidence="2" id="KW-1185">Reference proteome</keyword>
<reference evidence="2" key="1">
    <citation type="journal article" date="2023" name="G3 (Bethesda)">
        <title>Genome assembly and association tests identify interacting loci associated with vigor, precocity, and sex in interspecific pistachio rootstocks.</title>
        <authorList>
            <person name="Palmer W."/>
            <person name="Jacygrad E."/>
            <person name="Sagayaradj S."/>
            <person name="Cavanaugh K."/>
            <person name="Han R."/>
            <person name="Bertier L."/>
            <person name="Beede B."/>
            <person name="Kafkas S."/>
            <person name="Golino D."/>
            <person name="Preece J."/>
            <person name="Michelmore R."/>
        </authorList>
    </citation>
    <scope>NUCLEOTIDE SEQUENCE [LARGE SCALE GENOMIC DNA]</scope>
</reference>
<protein>
    <submittedName>
        <fullName evidence="1">Uncharacterized protein</fullName>
    </submittedName>
</protein>